<feature type="transmembrane region" description="Helical" evidence="7">
    <location>
        <begin position="529"/>
        <end position="548"/>
    </location>
</feature>
<dbReference type="GO" id="GO:0071916">
    <property type="term" value="F:dipeptide transmembrane transporter activity"/>
    <property type="evidence" value="ECO:0007669"/>
    <property type="project" value="InterPro"/>
</dbReference>
<evidence type="ECO:0000256" key="1">
    <source>
        <dbReference type="ARBA" id="ARBA00004141"/>
    </source>
</evidence>
<dbReference type="InterPro" id="IPR018456">
    <property type="entry name" value="PTR2_symporter_CS"/>
</dbReference>
<dbReference type="PROSITE" id="PS01022">
    <property type="entry name" value="PTR2_1"/>
    <property type="match status" value="1"/>
</dbReference>
<dbReference type="AlphaFoldDB" id="A0AAJ6SX11"/>
<dbReference type="CDD" id="cd17417">
    <property type="entry name" value="MFS_NPF5"/>
    <property type="match status" value="1"/>
</dbReference>
<feature type="transmembrane region" description="Helical" evidence="7">
    <location>
        <begin position="200"/>
        <end position="222"/>
    </location>
</feature>
<feature type="transmembrane region" description="Helical" evidence="7">
    <location>
        <begin position="364"/>
        <end position="381"/>
    </location>
</feature>
<evidence type="ECO:0000256" key="2">
    <source>
        <dbReference type="ARBA" id="ARBA00005982"/>
    </source>
</evidence>
<dbReference type="Gene3D" id="1.20.1250.20">
    <property type="entry name" value="MFS general substrate transporter like domains"/>
    <property type="match status" value="1"/>
</dbReference>
<dbReference type="GO" id="GO:0042937">
    <property type="term" value="F:tripeptide transmembrane transporter activity"/>
    <property type="evidence" value="ECO:0007669"/>
    <property type="project" value="InterPro"/>
</dbReference>
<feature type="transmembrane region" description="Helical" evidence="7">
    <location>
        <begin position="33"/>
        <end position="56"/>
    </location>
</feature>
<sequence length="578" mass="63738">MDSTVAAIMTQNGRAETKVVSTPRKTSKGGWNAAIFIIFVEVALRFGYYGLAGNLITFLTNDLHQSTSTAIKNINTWVGVSAIFPIFGAIVADSLLGRFKTILLSSTIYFVGMVLLTISVSVIPTHYREAVFFIALYILAVGEGGHKPSVQTFAADQFDEEEPEEKAAKSSFFNWWYLGIVVGASSAILVVIYIQDNLGWTAGIGILTGALGVALFIFLIGIKRYRKQAPVGSPFTMVAQVFVAATRKRRVVQTRQGWGICYEAGGTDIEGQPRKRTLAATNQFRFLDKAMVIDDLDASSKTRNPWRLCSLNQVEEVKLVLRLLPIWLSCLMFTVVIVQTHTLFIKQGSTMTRSIGPDFQVPPASFQSLVGLTILFTIPLYERVFIPAARKITGHSSGITMLQRIGIGLFLSIVEMVVAALVEGKRVSIAREHGLMDIPKATIPMSVWWILPQYMISGISDVFTVVGLQELFYDQMPESMRSMGAAAYISVTGLGSFFNTAIITVVQAITARSSGILLGNNLNRAHVDYFYWILAVLSALNFCVYLWVAHSFVYKKVEGEKPQEGRELAFAEHLDAKT</sequence>
<dbReference type="InterPro" id="IPR000109">
    <property type="entry name" value="POT_fam"/>
</dbReference>
<evidence type="ECO:0000256" key="7">
    <source>
        <dbReference type="SAM" id="Phobius"/>
    </source>
</evidence>
<feature type="transmembrane region" description="Helical" evidence="7">
    <location>
        <begin position="454"/>
        <end position="473"/>
    </location>
</feature>
<evidence type="ECO:0000256" key="6">
    <source>
        <dbReference type="ARBA" id="ARBA00023136"/>
    </source>
</evidence>
<comment type="subcellular location">
    <subcellularLocation>
        <location evidence="1">Membrane</location>
        <topology evidence="1">Multi-pass membrane protein</topology>
    </subcellularLocation>
</comment>
<accession>A0AAJ6SX11</accession>
<dbReference type="InterPro" id="IPR044739">
    <property type="entry name" value="NRT1/PTR"/>
</dbReference>
<feature type="transmembrane region" description="Helical" evidence="7">
    <location>
        <begin position="103"/>
        <end position="124"/>
    </location>
</feature>
<keyword evidence="4 7" id="KW-0812">Transmembrane</keyword>
<feature type="transmembrane region" description="Helical" evidence="7">
    <location>
        <begin position="76"/>
        <end position="96"/>
    </location>
</feature>
<evidence type="ECO:0000313" key="9">
    <source>
        <dbReference type="RefSeq" id="XP_011000563.1"/>
    </source>
</evidence>
<dbReference type="GO" id="GO:0016020">
    <property type="term" value="C:membrane"/>
    <property type="evidence" value="ECO:0007669"/>
    <property type="project" value="UniProtKB-SubCell"/>
</dbReference>
<evidence type="ECO:0000256" key="3">
    <source>
        <dbReference type="ARBA" id="ARBA00022553"/>
    </source>
</evidence>
<dbReference type="Pfam" id="PF00854">
    <property type="entry name" value="PTR2"/>
    <property type="match status" value="1"/>
</dbReference>
<organism evidence="8 9">
    <name type="scientific">Populus euphratica</name>
    <name type="common">Euphrates poplar</name>
    <dbReference type="NCBI Taxonomy" id="75702"/>
    <lineage>
        <taxon>Eukaryota</taxon>
        <taxon>Viridiplantae</taxon>
        <taxon>Streptophyta</taxon>
        <taxon>Embryophyta</taxon>
        <taxon>Tracheophyta</taxon>
        <taxon>Spermatophyta</taxon>
        <taxon>Magnoliopsida</taxon>
        <taxon>eudicotyledons</taxon>
        <taxon>Gunneridae</taxon>
        <taxon>Pentapetalae</taxon>
        <taxon>rosids</taxon>
        <taxon>fabids</taxon>
        <taxon>Malpighiales</taxon>
        <taxon>Salicaceae</taxon>
        <taxon>Saliceae</taxon>
        <taxon>Populus</taxon>
    </lineage>
</organism>
<dbReference type="SUPFAM" id="SSF103473">
    <property type="entry name" value="MFS general substrate transporter"/>
    <property type="match status" value="1"/>
</dbReference>
<reference evidence="9" key="1">
    <citation type="submission" date="2025-08" db="UniProtKB">
        <authorList>
            <consortium name="RefSeq"/>
        </authorList>
    </citation>
    <scope>IDENTIFICATION</scope>
</reference>
<protein>
    <submittedName>
        <fullName evidence="9">Protein NRT1/ PTR FAMILY 5.4-like</fullName>
    </submittedName>
</protein>
<proteinExistence type="inferred from homology"/>
<keyword evidence="6 7" id="KW-0472">Membrane</keyword>
<feature type="transmembrane region" description="Helical" evidence="7">
    <location>
        <begin position="175"/>
        <end position="194"/>
    </location>
</feature>
<name>A0AAJ6SX11_POPEU</name>
<evidence type="ECO:0000256" key="4">
    <source>
        <dbReference type="ARBA" id="ARBA00022692"/>
    </source>
</evidence>
<gene>
    <name evidence="9" type="primary">LOC105108098</name>
</gene>
<feature type="transmembrane region" description="Helical" evidence="7">
    <location>
        <begin position="485"/>
        <end position="509"/>
    </location>
</feature>
<feature type="transmembrane region" description="Helical" evidence="7">
    <location>
        <begin position="402"/>
        <end position="422"/>
    </location>
</feature>
<dbReference type="Proteomes" id="UP000694918">
    <property type="component" value="Unplaced"/>
</dbReference>
<keyword evidence="5 7" id="KW-1133">Transmembrane helix</keyword>
<evidence type="ECO:0000256" key="5">
    <source>
        <dbReference type="ARBA" id="ARBA00022989"/>
    </source>
</evidence>
<dbReference type="InterPro" id="IPR036259">
    <property type="entry name" value="MFS_trans_sf"/>
</dbReference>
<comment type="similarity">
    <text evidence="2">Belongs to the major facilitator superfamily. Proton-dependent oligopeptide transporter (POT/PTR) (TC 2.A.17) family.</text>
</comment>
<dbReference type="GeneID" id="105108098"/>
<dbReference type="KEGG" id="peu:105108098"/>
<keyword evidence="3" id="KW-0597">Phosphoprotein</keyword>
<feature type="transmembrane region" description="Helical" evidence="7">
    <location>
        <begin position="323"/>
        <end position="344"/>
    </location>
</feature>
<evidence type="ECO:0000313" key="8">
    <source>
        <dbReference type="Proteomes" id="UP000694918"/>
    </source>
</evidence>
<keyword evidence="8" id="KW-1185">Reference proteome</keyword>
<dbReference type="PANTHER" id="PTHR11654">
    <property type="entry name" value="OLIGOPEPTIDE TRANSPORTER-RELATED"/>
    <property type="match status" value="1"/>
</dbReference>
<dbReference type="RefSeq" id="XP_011000563.1">
    <property type="nucleotide sequence ID" value="XM_011002261.1"/>
</dbReference>